<keyword evidence="2" id="KW-1185">Reference proteome</keyword>
<evidence type="ECO:0000313" key="2">
    <source>
        <dbReference type="Proteomes" id="UP001062846"/>
    </source>
</evidence>
<dbReference type="EMBL" id="CM046388">
    <property type="protein sequence ID" value="KAI8573620.1"/>
    <property type="molecule type" value="Genomic_DNA"/>
</dbReference>
<organism evidence="1 2">
    <name type="scientific">Rhododendron molle</name>
    <name type="common">Chinese azalea</name>
    <name type="synonym">Azalea mollis</name>
    <dbReference type="NCBI Taxonomy" id="49168"/>
    <lineage>
        <taxon>Eukaryota</taxon>
        <taxon>Viridiplantae</taxon>
        <taxon>Streptophyta</taxon>
        <taxon>Embryophyta</taxon>
        <taxon>Tracheophyta</taxon>
        <taxon>Spermatophyta</taxon>
        <taxon>Magnoliopsida</taxon>
        <taxon>eudicotyledons</taxon>
        <taxon>Gunneridae</taxon>
        <taxon>Pentapetalae</taxon>
        <taxon>asterids</taxon>
        <taxon>Ericales</taxon>
        <taxon>Ericaceae</taxon>
        <taxon>Ericoideae</taxon>
        <taxon>Rhodoreae</taxon>
        <taxon>Rhododendron</taxon>
    </lineage>
</organism>
<sequence length="498" mass="55064">MLRPVRPSLNFWYYLGQLVLPVCLTSFMQMDFVQKISGLVVVLLLLTTVISISMSFFALTMLYIRLLRNPETESFFYGYERAGKTTGYVLVFFGNVGLYYYSEKSVACMLTFLFLAVYCLSTLFCIQPYTDFGVLEFLLSASMNQALSLFGIRSYWSWIVIIECIGIGGMRYCLEPMHPRGEGTGDQLPPEPVHPRGEGIADQLLIPLEPVHPYGEGTGDQLPLEPVHPRGEGTGDQLPPEPVHPRGEGIADQLLIPLEPVHPCGEGTGDQLPLEPVHPRNEGTGDQLLIPLEPVHPRGEGTGDQLLIPLEPMHPRGEGTGDQLPLEPVHPRGGGTGDQLPLEPVHPRGEGTGDQLPTSVQPPASNFVLSKLYFWLRSFFHGYERAGKTTGYVLVFFGNIGLGYYSEKSVSCITTSLFLVVYCLSTLFCIQPYKDFGVLSLWCLLAVKELGMKSDADVEVMIGARVGTRRGSERGRVMRLWCGSDGAEESPEMMSEMT</sequence>
<gene>
    <name evidence="1" type="ORF">RHMOL_Rhmol01G0291200</name>
</gene>
<protein>
    <submittedName>
        <fullName evidence="1">Uncharacterized protein</fullName>
    </submittedName>
</protein>
<accession>A0ACC0Q6J9</accession>
<name>A0ACC0Q6J9_RHOML</name>
<proteinExistence type="predicted"/>
<evidence type="ECO:0000313" key="1">
    <source>
        <dbReference type="EMBL" id="KAI8573620.1"/>
    </source>
</evidence>
<dbReference type="Proteomes" id="UP001062846">
    <property type="component" value="Chromosome 1"/>
</dbReference>
<comment type="caution">
    <text evidence="1">The sequence shown here is derived from an EMBL/GenBank/DDBJ whole genome shotgun (WGS) entry which is preliminary data.</text>
</comment>
<reference evidence="1" key="1">
    <citation type="submission" date="2022-02" db="EMBL/GenBank/DDBJ databases">
        <title>Plant Genome Project.</title>
        <authorList>
            <person name="Zhang R.-G."/>
        </authorList>
    </citation>
    <scope>NUCLEOTIDE SEQUENCE</scope>
    <source>
        <strain evidence="1">AT1</strain>
    </source>
</reference>